<comment type="subcellular location">
    <subcellularLocation>
        <location evidence="1">Cell membrane</location>
        <topology evidence="1">Multi-pass membrane protein</topology>
    </subcellularLocation>
</comment>
<feature type="transmembrane region" description="Helical" evidence="6">
    <location>
        <begin position="258"/>
        <end position="282"/>
    </location>
</feature>
<evidence type="ECO:0000256" key="2">
    <source>
        <dbReference type="ARBA" id="ARBA00022475"/>
    </source>
</evidence>
<keyword evidence="5 6" id="KW-0472">Membrane</keyword>
<feature type="transmembrane region" description="Helical" evidence="6">
    <location>
        <begin position="149"/>
        <end position="171"/>
    </location>
</feature>
<keyword evidence="3 6" id="KW-0812">Transmembrane</keyword>
<evidence type="ECO:0000256" key="5">
    <source>
        <dbReference type="ARBA" id="ARBA00023136"/>
    </source>
</evidence>
<evidence type="ECO:0000256" key="4">
    <source>
        <dbReference type="ARBA" id="ARBA00022989"/>
    </source>
</evidence>
<reference evidence="7 8" key="1">
    <citation type="submission" date="2024-04" db="EMBL/GenBank/DDBJ databases">
        <title>whole genome sequencing of Lutimonas vermicola strain IMCC1616.</title>
        <authorList>
            <person name="Bae S.S."/>
        </authorList>
    </citation>
    <scope>NUCLEOTIDE SEQUENCE [LARGE SCALE GENOMIC DNA]</scope>
    <source>
        <strain evidence="7 8">IMCC1616</strain>
    </source>
</reference>
<accession>A0ABU9KZA9</accession>
<organism evidence="7 8">
    <name type="scientific">Lutimonas vermicola</name>
    <dbReference type="NCBI Taxonomy" id="414288"/>
    <lineage>
        <taxon>Bacteria</taxon>
        <taxon>Pseudomonadati</taxon>
        <taxon>Bacteroidota</taxon>
        <taxon>Flavobacteriia</taxon>
        <taxon>Flavobacteriales</taxon>
        <taxon>Flavobacteriaceae</taxon>
        <taxon>Lutimonas</taxon>
    </lineage>
</organism>
<keyword evidence="8" id="KW-1185">Reference proteome</keyword>
<dbReference type="InterPro" id="IPR002797">
    <property type="entry name" value="Polysacc_synth"/>
</dbReference>
<feature type="transmembrane region" description="Helical" evidence="6">
    <location>
        <begin position="425"/>
        <end position="443"/>
    </location>
</feature>
<dbReference type="PANTHER" id="PTHR30250:SF11">
    <property type="entry name" value="O-ANTIGEN TRANSPORTER-RELATED"/>
    <property type="match status" value="1"/>
</dbReference>
<name>A0ABU9KZA9_9FLAO</name>
<dbReference type="EMBL" id="JBCDNA010000001">
    <property type="protein sequence ID" value="MEL4455543.1"/>
    <property type="molecule type" value="Genomic_DNA"/>
</dbReference>
<feature type="transmembrane region" description="Helical" evidence="6">
    <location>
        <begin position="334"/>
        <end position="354"/>
    </location>
</feature>
<protein>
    <submittedName>
        <fullName evidence="7">Oligosaccharide flippase family protein</fullName>
    </submittedName>
</protein>
<dbReference type="RefSeq" id="WP_342159390.1">
    <property type="nucleotide sequence ID" value="NZ_JBCDNA010000001.1"/>
</dbReference>
<sequence>MQDKDQHKRATFKKDFLWYFLGSIVPMMVGFVKTPIFTRYFDKESFGQLGLVTITFSFLGMIFFSWISSCLWRYYSKYEASGQLRFLYSNLFFLFSISMLLLSLITAGWFLNSGNSLIRELIGYSFVQLIFNQLYLGYMVVIRLTGKSMYYTVIQGVKSLLGLFTALIFVFYFEWGIVALVSSLAFIDLCALIFLTLTNPAKLMFGIKDIKKSMLIALLQYGSAGLILNLSLLSISYSDRYIIALFYDLDQVGVYDQVYKISQISIMALIAIYFNTVNPVLLKRLESDFKGSLALTKSYLFIFIFFGLPIVFYLSLFSKELAWLLLGKDFRAGYILMPSIFMATFLQGLSNFFELRLKFSDRIKKLVIIALITALLNIVFNLILVSSFGYEWAAHTTVISYTVMILMLVYGDPMVLGIIKEKHKILIELIVLLTIQYMVYIIFVDKMNIQNGTRMGIGFIFALLFLIYFRKAISKMELPAN</sequence>
<gene>
    <name evidence="7" type="ORF">AABB81_06515</name>
</gene>
<evidence type="ECO:0000256" key="1">
    <source>
        <dbReference type="ARBA" id="ARBA00004651"/>
    </source>
</evidence>
<feature type="transmembrane region" description="Helical" evidence="6">
    <location>
        <begin position="392"/>
        <end position="413"/>
    </location>
</feature>
<keyword evidence="2" id="KW-1003">Cell membrane</keyword>
<proteinExistence type="predicted"/>
<evidence type="ECO:0000313" key="7">
    <source>
        <dbReference type="EMBL" id="MEL4455543.1"/>
    </source>
</evidence>
<dbReference type="InterPro" id="IPR050833">
    <property type="entry name" value="Poly_Biosynth_Transport"/>
</dbReference>
<feature type="transmembrane region" description="Helical" evidence="6">
    <location>
        <begin position="16"/>
        <end position="37"/>
    </location>
</feature>
<dbReference type="PANTHER" id="PTHR30250">
    <property type="entry name" value="PST FAMILY PREDICTED COLANIC ACID TRANSPORTER"/>
    <property type="match status" value="1"/>
</dbReference>
<feature type="transmembrane region" description="Helical" evidence="6">
    <location>
        <begin position="177"/>
        <end position="197"/>
    </location>
</feature>
<feature type="transmembrane region" description="Helical" evidence="6">
    <location>
        <begin position="87"/>
        <end position="110"/>
    </location>
</feature>
<dbReference type="Pfam" id="PF01943">
    <property type="entry name" value="Polysacc_synt"/>
    <property type="match status" value="1"/>
</dbReference>
<evidence type="ECO:0000313" key="8">
    <source>
        <dbReference type="Proteomes" id="UP001474120"/>
    </source>
</evidence>
<keyword evidence="4 6" id="KW-1133">Transmembrane helix</keyword>
<evidence type="ECO:0000256" key="6">
    <source>
        <dbReference type="SAM" id="Phobius"/>
    </source>
</evidence>
<feature type="transmembrane region" description="Helical" evidence="6">
    <location>
        <begin position="49"/>
        <end position="75"/>
    </location>
</feature>
<feature type="transmembrane region" description="Helical" evidence="6">
    <location>
        <begin position="449"/>
        <end position="469"/>
    </location>
</feature>
<evidence type="ECO:0000256" key="3">
    <source>
        <dbReference type="ARBA" id="ARBA00022692"/>
    </source>
</evidence>
<feature type="transmembrane region" description="Helical" evidence="6">
    <location>
        <begin position="294"/>
        <end position="314"/>
    </location>
</feature>
<feature type="transmembrane region" description="Helical" evidence="6">
    <location>
        <begin position="366"/>
        <end position="386"/>
    </location>
</feature>
<feature type="transmembrane region" description="Helical" evidence="6">
    <location>
        <begin position="122"/>
        <end position="142"/>
    </location>
</feature>
<dbReference type="Proteomes" id="UP001474120">
    <property type="component" value="Unassembled WGS sequence"/>
</dbReference>
<feature type="transmembrane region" description="Helical" evidence="6">
    <location>
        <begin position="218"/>
        <end position="238"/>
    </location>
</feature>
<comment type="caution">
    <text evidence="7">The sequence shown here is derived from an EMBL/GenBank/DDBJ whole genome shotgun (WGS) entry which is preliminary data.</text>
</comment>